<dbReference type="PROSITE" id="PS51387">
    <property type="entry name" value="FAD_PCMH"/>
    <property type="match status" value="1"/>
</dbReference>
<dbReference type="InterPro" id="IPR016169">
    <property type="entry name" value="FAD-bd_PCMH_sub2"/>
</dbReference>
<dbReference type="GO" id="GO:0008609">
    <property type="term" value="F:alkylglycerone-phosphate synthase activity"/>
    <property type="evidence" value="ECO:0007669"/>
    <property type="project" value="InterPro"/>
</dbReference>
<keyword evidence="10" id="KW-1185">Reference proteome</keyword>
<feature type="active site" description="Proton donor/acceptor" evidence="4">
    <location>
        <position position="449"/>
    </location>
</feature>
<organism evidence="9 10">
    <name type="scientific">Permianibacter aggregans</name>
    <dbReference type="NCBI Taxonomy" id="1510150"/>
    <lineage>
        <taxon>Bacteria</taxon>
        <taxon>Pseudomonadati</taxon>
        <taxon>Pseudomonadota</taxon>
        <taxon>Gammaproteobacteria</taxon>
        <taxon>Pseudomonadales</taxon>
        <taxon>Pseudomonadaceae</taxon>
        <taxon>Permianibacter</taxon>
    </lineage>
</organism>
<name>A0A4R6UVU1_9GAMM</name>
<dbReference type="OrthoDB" id="9811557at2"/>
<dbReference type="PANTHER" id="PTHR46568">
    <property type="entry name" value="ALKYLDIHYDROXYACETONEPHOSPHATE SYNTHASE, PEROXISOMAL"/>
    <property type="match status" value="1"/>
</dbReference>
<dbReference type="SUPFAM" id="SSF56176">
    <property type="entry name" value="FAD-binding/transporter-associated domain-like"/>
    <property type="match status" value="1"/>
</dbReference>
<keyword evidence="3 6" id="KW-0274">FAD</keyword>
<comment type="caution">
    <text evidence="9">The sequence shown here is derived from an EMBL/GenBank/DDBJ whole genome shotgun (WGS) entry which is preliminary data.</text>
</comment>
<comment type="similarity">
    <text evidence="1">Belongs to the FAD-binding oxidoreductase/transferase type 4 family.</text>
</comment>
<dbReference type="AlphaFoldDB" id="A0A4R6UVU1"/>
<dbReference type="InterPro" id="IPR025650">
    <property type="entry name" value="Alkyl-DHAP_Synthase"/>
</dbReference>
<feature type="binding site" evidence="6">
    <location>
        <begin position="249"/>
        <end position="255"/>
    </location>
    <ligand>
        <name>FAD</name>
        <dbReference type="ChEBI" id="CHEBI:57692"/>
    </ligand>
</feature>
<comment type="cofactor">
    <cofactor evidence="6">
        <name>FAD</name>
        <dbReference type="ChEBI" id="CHEBI:57692"/>
    </cofactor>
</comment>
<evidence type="ECO:0000256" key="5">
    <source>
        <dbReference type="PIRSR" id="PIRSR625650-2"/>
    </source>
</evidence>
<protein>
    <submittedName>
        <fullName evidence="9">Alkyldihydroxyacetonephosphate synthase</fullName>
    </submittedName>
</protein>
<dbReference type="Gene3D" id="3.30.70.3450">
    <property type="match status" value="1"/>
</dbReference>
<sequence length="530" mass="58929">MQRWNGWGDASIDYPLPETARLYLQEALGSGPTLHDAKLGETLVQMQTSTWAKPVSGISTDAESRLRCSYGQSLPDWLQRRFGQCQYATDAVATPESETELRELIRIGRQRNARVIPFGGGTSVAGHFAPADDSRPSLTIDLRKLCRLLEFRADDRLALVEAGCSGPLLEAQLARHGYTLGHFPQSFEYSTVGGWIATRSSGQQSHLYGRIEQLFAGGAAITAEHDIECQPFPASSAGPDLKHLLLGSEGRLGVIHQAWLRVRPKPESEKFLALFFPDWQQAITGARLLAQSDLPFSMLRLSNSLETDINLRMAGHTRAIYYLRKFLRWRLGSNQPCLMLLGLTGEAKQVRNMLAQAMAILKPLSVQNTGETIGQAWRKNRFRNVYLRNTLWSLGYAIDTVETALPWSQVTPAMQAIEQVAREQFAAEQERVLAYSHLSHVYASGCSVYSTFVFRLSEDYQHNLARWRKLKTAVTDTIQAHGGTLSHQHGVGKDHLPWLGKELGEGGSQLLRHLIKAGDPDGLFANGNLI</sequence>
<dbReference type="Gene3D" id="3.30.465.10">
    <property type="match status" value="1"/>
</dbReference>
<evidence type="ECO:0000256" key="7">
    <source>
        <dbReference type="PIRSR" id="PIRSR625650-4"/>
    </source>
</evidence>
<dbReference type="InterPro" id="IPR036318">
    <property type="entry name" value="FAD-bd_PCMH-like_sf"/>
</dbReference>
<feature type="site" description="Important for enzyme activity" evidence="7">
    <location>
        <position position="300"/>
    </location>
</feature>
<feature type="domain" description="FAD-binding PCMH-type" evidence="8">
    <location>
        <begin position="85"/>
        <end position="265"/>
    </location>
</feature>
<feature type="binding site" evidence="6">
    <location>
        <begin position="198"/>
        <end position="201"/>
    </location>
    <ligand>
        <name>FAD</name>
        <dbReference type="ChEBI" id="CHEBI:57692"/>
    </ligand>
</feature>
<dbReference type="InterPro" id="IPR006094">
    <property type="entry name" value="Oxid_FAD_bind_N"/>
</dbReference>
<dbReference type="PANTHER" id="PTHR46568:SF1">
    <property type="entry name" value="ALKYLDIHYDROXYACETONEPHOSPHATE SYNTHASE, PEROXISOMAL"/>
    <property type="match status" value="1"/>
</dbReference>
<evidence type="ECO:0000256" key="1">
    <source>
        <dbReference type="ARBA" id="ARBA00008000"/>
    </source>
</evidence>
<dbReference type="InterPro" id="IPR016164">
    <property type="entry name" value="FAD-linked_Oxase-like_C"/>
</dbReference>
<accession>A0A4R6UVU1</accession>
<gene>
    <name evidence="9" type="ORF">EV696_10267</name>
</gene>
<evidence type="ECO:0000313" key="9">
    <source>
        <dbReference type="EMBL" id="TDQ50386.1"/>
    </source>
</evidence>
<proteinExistence type="inferred from homology"/>
<dbReference type="Pfam" id="PF01565">
    <property type="entry name" value="FAD_binding_4"/>
    <property type="match status" value="1"/>
</dbReference>
<evidence type="ECO:0000256" key="4">
    <source>
        <dbReference type="PIRSR" id="PIRSR625650-1"/>
    </source>
</evidence>
<dbReference type="GO" id="GO:0071949">
    <property type="term" value="F:FAD binding"/>
    <property type="evidence" value="ECO:0007669"/>
    <property type="project" value="InterPro"/>
</dbReference>
<dbReference type="GO" id="GO:0008610">
    <property type="term" value="P:lipid biosynthetic process"/>
    <property type="evidence" value="ECO:0007669"/>
    <property type="project" value="InterPro"/>
</dbReference>
<dbReference type="RefSeq" id="WP_133587506.1">
    <property type="nucleotide sequence ID" value="NZ_CP037953.1"/>
</dbReference>
<evidence type="ECO:0000256" key="6">
    <source>
        <dbReference type="PIRSR" id="PIRSR625650-3"/>
    </source>
</evidence>
<feature type="binding site" evidence="5">
    <location>
        <position position="388"/>
    </location>
    <ligand>
        <name>substrate</name>
    </ligand>
</feature>
<evidence type="ECO:0000259" key="8">
    <source>
        <dbReference type="PROSITE" id="PS51387"/>
    </source>
</evidence>
<evidence type="ECO:0000256" key="2">
    <source>
        <dbReference type="ARBA" id="ARBA00022630"/>
    </source>
</evidence>
<dbReference type="EMBL" id="SNYM01000002">
    <property type="protein sequence ID" value="TDQ50386.1"/>
    <property type="molecule type" value="Genomic_DNA"/>
</dbReference>
<evidence type="ECO:0000313" key="10">
    <source>
        <dbReference type="Proteomes" id="UP000295375"/>
    </source>
</evidence>
<reference evidence="9 10" key="1">
    <citation type="submission" date="2019-03" db="EMBL/GenBank/DDBJ databases">
        <title>Genomic Encyclopedia of Type Strains, Phase IV (KMG-IV): sequencing the most valuable type-strain genomes for metagenomic binning, comparative biology and taxonomic classification.</title>
        <authorList>
            <person name="Goeker M."/>
        </authorList>
    </citation>
    <scope>NUCLEOTIDE SEQUENCE [LARGE SCALE GENOMIC DNA]</scope>
    <source>
        <strain evidence="9 10">DSM 103792</strain>
    </source>
</reference>
<keyword evidence="2" id="KW-0285">Flavoprotein</keyword>
<feature type="binding site" evidence="6">
    <location>
        <begin position="117"/>
        <end position="123"/>
    </location>
    <ligand>
        <name>FAD</name>
        <dbReference type="ChEBI" id="CHEBI:57692"/>
    </ligand>
</feature>
<dbReference type="Pfam" id="PF02913">
    <property type="entry name" value="FAD-oxidase_C"/>
    <property type="match status" value="1"/>
</dbReference>
<dbReference type="InterPro" id="IPR016166">
    <property type="entry name" value="FAD-bd_PCMH"/>
</dbReference>
<dbReference type="SUPFAM" id="SSF55103">
    <property type="entry name" value="FAD-linked oxidases, C-terminal domain"/>
    <property type="match status" value="1"/>
</dbReference>
<dbReference type="Proteomes" id="UP000295375">
    <property type="component" value="Unassembled WGS sequence"/>
</dbReference>
<dbReference type="Gene3D" id="3.30.300.330">
    <property type="match status" value="1"/>
</dbReference>
<evidence type="ECO:0000256" key="3">
    <source>
        <dbReference type="ARBA" id="ARBA00022827"/>
    </source>
</evidence>
<dbReference type="InterPro" id="IPR004113">
    <property type="entry name" value="FAD-bd_oxidored_4_C"/>
</dbReference>